<proteinExistence type="predicted"/>
<dbReference type="AlphaFoldDB" id="A0A656Z894"/>
<dbReference type="Proteomes" id="UP000243416">
    <property type="component" value="Unassembled WGS sequence"/>
</dbReference>
<evidence type="ECO:0000313" key="2">
    <source>
        <dbReference type="Proteomes" id="UP000243416"/>
    </source>
</evidence>
<reference evidence="1 2" key="1">
    <citation type="journal article" date="2016" name="ISME J.">
        <title>Integrated multi-omics analyses reveal the biochemical mechanisms and phylogenetic relevance of anaerobic androgen biodegradation in the environment.</title>
        <authorList>
            <person name="Yang F.C."/>
            <person name="Chen Y.L."/>
            <person name="Tang S.L."/>
            <person name="Yu C.P."/>
            <person name="Wang P.H."/>
            <person name="Ismail W."/>
            <person name="Wang C.H."/>
            <person name="Ding J.Y."/>
            <person name="Yang C.Y."/>
            <person name="Yang C.Y."/>
            <person name="Chiang Y.R."/>
        </authorList>
    </citation>
    <scope>NUCLEOTIDE SEQUENCE [LARGE SCALE GENOMIC DNA]</scope>
    <source>
        <strain evidence="1 2">DSM 13999</strain>
    </source>
</reference>
<keyword evidence="2" id="KW-1185">Reference proteome</keyword>
<comment type="caution">
    <text evidence="1">The sequence shown here is derived from an EMBL/GenBank/DDBJ whole genome shotgun (WGS) entry which is preliminary data.</text>
</comment>
<gene>
    <name evidence="1" type="ORF">ACY05_00125</name>
</gene>
<dbReference type="OrthoDB" id="8564059at2"/>
<organism evidence="1 2">
    <name type="scientific">Sterolibacterium denitrificans</name>
    <dbReference type="NCBI Taxonomy" id="157592"/>
    <lineage>
        <taxon>Bacteria</taxon>
        <taxon>Pseudomonadati</taxon>
        <taxon>Pseudomonadota</taxon>
        <taxon>Betaproteobacteria</taxon>
        <taxon>Nitrosomonadales</taxon>
        <taxon>Sterolibacteriaceae</taxon>
        <taxon>Sterolibacterium</taxon>
    </lineage>
</organism>
<name>A0A656Z894_9PROT</name>
<evidence type="ECO:0000313" key="1">
    <source>
        <dbReference type="EMBL" id="KYC29041.1"/>
    </source>
</evidence>
<protein>
    <submittedName>
        <fullName evidence="1">Uncharacterized protein</fullName>
    </submittedName>
</protein>
<dbReference type="RefSeq" id="WP_067169126.1">
    <property type="nucleotide sequence ID" value="NZ_LFZK01000001.1"/>
</dbReference>
<accession>A0A656Z894</accession>
<sequence length="71" mass="7908">MVIETVELVTLPNAPAWQEKIYRAHLDTGDEVDLFQQLWDVPLAPESLVGLTVSEAREHRTARILAVAAGR</sequence>
<dbReference type="EMBL" id="LFZK01000001">
    <property type="protein sequence ID" value="KYC29041.1"/>
    <property type="molecule type" value="Genomic_DNA"/>
</dbReference>